<reference evidence="6" key="1">
    <citation type="submission" date="2019-12" db="EMBL/GenBank/DDBJ databases">
        <authorList>
            <person name="Cremers G."/>
        </authorList>
    </citation>
    <scope>NUCLEOTIDE SEQUENCE</scope>
    <source>
        <strain evidence="6">Mbul1</strain>
    </source>
</reference>
<dbReference type="SUPFAM" id="SSF46785">
    <property type="entry name" value="Winged helix' DNA-binding domain"/>
    <property type="match status" value="1"/>
</dbReference>
<dbReference type="InterPro" id="IPR000847">
    <property type="entry name" value="LysR_HTH_N"/>
</dbReference>
<dbReference type="InterPro" id="IPR005119">
    <property type="entry name" value="LysR_subst-bd"/>
</dbReference>
<evidence type="ECO:0000259" key="5">
    <source>
        <dbReference type="PROSITE" id="PS50931"/>
    </source>
</evidence>
<sequence>MSLPVNLDMDVLRTFVTGIELGSFARAASRLGRSPSAISLQLRKLEDQVGQVLVQKQGRGLVLTEAGETMIGYARRLLELNDAALSALGSPALSGRVRIGLPQDFAETWLPETLGRFARLHPGVRIDAHVDRNATLRSRLDEGQLDLALLWDEDGGEREGAVLGTLPMAWIGPRRGVTPGTDRPLPLVLFGSPCIFRHATLNALDAAAISWRISFSSPGLAGLWAAVSAGLGLTVRTPHGLPASLTALDPEESGLPRLPSLSLHLLKARARSDPAVERLASLLTDVLTVAIDEMDHAKIVSPH</sequence>
<organism evidence="6">
    <name type="scientific">Methylobacterium bullatum</name>
    <dbReference type="NCBI Taxonomy" id="570505"/>
    <lineage>
        <taxon>Bacteria</taxon>
        <taxon>Pseudomonadati</taxon>
        <taxon>Pseudomonadota</taxon>
        <taxon>Alphaproteobacteria</taxon>
        <taxon>Hyphomicrobiales</taxon>
        <taxon>Methylobacteriaceae</taxon>
        <taxon>Methylobacterium</taxon>
    </lineage>
</organism>
<evidence type="ECO:0000313" key="6">
    <source>
        <dbReference type="EMBL" id="CAA2099502.1"/>
    </source>
</evidence>
<name>A0A679IHZ3_9HYPH</name>
<evidence type="ECO:0000256" key="1">
    <source>
        <dbReference type="ARBA" id="ARBA00009437"/>
    </source>
</evidence>
<evidence type="ECO:0000256" key="3">
    <source>
        <dbReference type="ARBA" id="ARBA00023125"/>
    </source>
</evidence>
<dbReference type="GO" id="GO:0003700">
    <property type="term" value="F:DNA-binding transcription factor activity"/>
    <property type="evidence" value="ECO:0007669"/>
    <property type="project" value="InterPro"/>
</dbReference>
<dbReference type="InterPro" id="IPR050176">
    <property type="entry name" value="LTTR"/>
</dbReference>
<gene>
    <name evidence="6" type="primary">gltR_1</name>
    <name evidence="6" type="ORF">MBUL_00185</name>
</gene>
<dbReference type="InterPro" id="IPR036388">
    <property type="entry name" value="WH-like_DNA-bd_sf"/>
</dbReference>
<proteinExistence type="inferred from homology"/>
<dbReference type="AlphaFoldDB" id="A0A679IHZ3"/>
<dbReference type="SUPFAM" id="SSF53850">
    <property type="entry name" value="Periplasmic binding protein-like II"/>
    <property type="match status" value="1"/>
</dbReference>
<accession>A0A679IHZ3</accession>
<dbReference type="EMBL" id="LR743504">
    <property type="protein sequence ID" value="CAA2099502.1"/>
    <property type="molecule type" value="Genomic_DNA"/>
</dbReference>
<keyword evidence="4" id="KW-0804">Transcription</keyword>
<dbReference type="Gene3D" id="3.40.190.10">
    <property type="entry name" value="Periplasmic binding protein-like II"/>
    <property type="match status" value="2"/>
</dbReference>
<comment type="similarity">
    <text evidence="1">Belongs to the LysR transcriptional regulatory family.</text>
</comment>
<dbReference type="Pfam" id="PF03466">
    <property type="entry name" value="LysR_substrate"/>
    <property type="match status" value="1"/>
</dbReference>
<evidence type="ECO:0000256" key="2">
    <source>
        <dbReference type="ARBA" id="ARBA00023015"/>
    </source>
</evidence>
<keyword evidence="3" id="KW-0238">DNA-binding</keyword>
<keyword evidence="2" id="KW-0805">Transcription regulation</keyword>
<dbReference type="PROSITE" id="PS50931">
    <property type="entry name" value="HTH_LYSR"/>
    <property type="match status" value="1"/>
</dbReference>
<dbReference type="Pfam" id="PF00126">
    <property type="entry name" value="HTH_1"/>
    <property type="match status" value="1"/>
</dbReference>
<dbReference type="GO" id="GO:0003677">
    <property type="term" value="F:DNA binding"/>
    <property type="evidence" value="ECO:0007669"/>
    <property type="project" value="UniProtKB-KW"/>
</dbReference>
<dbReference type="InterPro" id="IPR036390">
    <property type="entry name" value="WH_DNA-bd_sf"/>
</dbReference>
<dbReference type="PANTHER" id="PTHR30579:SF7">
    <property type="entry name" value="HTH-TYPE TRANSCRIPTIONAL REGULATOR LRHA-RELATED"/>
    <property type="match status" value="1"/>
</dbReference>
<evidence type="ECO:0000256" key="4">
    <source>
        <dbReference type="ARBA" id="ARBA00023163"/>
    </source>
</evidence>
<feature type="domain" description="HTH lysR-type" evidence="5">
    <location>
        <begin position="7"/>
        <end position="64"/>
    </location>
</feature>
<protein>
    <submittedName>
        <fullName evidence="6">HTH-type transcriptional regulator GltR</fullName>
    </submittedName>
</protein>
<dbReference type="Gene3D" id="1.10.10.10">
    <property type="entry name" value="Winged helix-like DNA-binding domain superfamily/Winged helix DNA-binding domain"/>
    <property type="match status" value="1"/>
</dbReference>
<dbReference type="PANTHER" id="PTHR30579">
    <property type="entry name" value="TRANSCRIPTIONAL REGULATOR"/>
    <property type="match status" value="1"/>
</dbReference>